<dbReference type="Proteomes" id="UP000054639">
    <property type="component" value="Unassembled WGS sequence"/>
</dbReference>
<dbReference type="Gene3D" id="3.90.1140.10">
    <property type="entry name" value="Cyclic phosphodiesterase"/>
    <property type="match status" value="1"/>
</dbReference>
<dbReference type="STRING" id="45072.Lqua_3278"/>
<dbReference type="Proteomes" id="UP000254230">
    <property type="component" value="Unassembled WGS sequence"/>
</dbReference>
<comment type="catalytic activity">
    <reaction evidence="2">
        <text>a 3'-end 2',3'-cyclophospho-ribonucleotide-RNA + H2O = a 3'-end 2'-phospho-ribonucleotide-RNA + H(+)</text>
        <dbReference type="Rhea" id="RHEA:11828"/>
        <dbReference type="Rhea" id="RHEA-COMP:10464"/>
        <dbReference type="Rhea" id="RHEA-COMP:17353"/>
        <dbReference type="ChEBI" id="CHEBI:15377"/>
        <dbReference type="ChEBI" id="CHEBI:15378"/>
        <dbReference type="ChEBI" id="CHEBI:83064"/>
        <dbReference type="ChEBI" id="CHEBI:173113"/>
        <dbReference type="EC" id="3.1.4.58"/>
    </reaction>
</comment>
<proteinExistence type="inferred from homology"/>
<dbReference type="OrthoDB" id="7061261at2"/>
<evidence type="ECO:0000313" key="6">
    <source>
        <dbReference type="Proteomes" id="UP000254230"/>
    </source>
</evidence>
<dbReference type="GO" id="GO:0008664">
    <property type="term" value="F:RNA 2',3'-cyclic 3'-phosphodiesterase activity"/>
    <property type="evidence" value="ECO:0007669"/>
    <property type="project" value="UniProtKB-EC"/>
</dbReference>
<organism evidence="4 6">
    <name type="scientific">Legionella quateirensis</name>
    <dbReference type="NCBI Taxonomy" id="45072"/>
    <lineage>
        <taxon>Bacteria</taxon>
        <taxon>Pseudomonadati</taxon>
        <taxon>Pseudomonadota</taxon>
        <taxon>Gammaproteobacteria</taxon>
        <taxon>Legionellales</taxon>
        <taxon>Legionellaceae</taxon>
        <taxon>Legionella</taxon>
    </lineage>
</organism>
<dbReference type="SUPFAM" id="SSF55144">
    <property type="entry name" value="LigT-like"/>
    <property type="match status" value="1"/>
</dbReference>
<dbReference type="AlphaFoldDB" id="A0A378L2B7"/>
<sequence length="190" mass="21520">MMQTIRSFFAIMLAPAVQVDMSTRLSTIKHAVPAPNIRWVKIEHLHITLQFLNILKSECVPQLIKNIQKTLKNTPSFQLEIGALEWFPTPSHPKILSFTVEPLSILNDLSASIGHELTAMNIPIENRPFRAHMTLGRLAPHHHLPDTVDLSQIKLPPIPSITINELFFIESKPQAEGSNYSPLARFRLRV</sequence>
<dbReference type="PANTHER" id="PTHR35561:SF1">
    <property type="entry name" value="RNA 2',3'-CYCLIC PHOSPHODIESTERASE"/>
    <property type="match status" value="1"/>
</dbReference>
<protein>
    <recommendedName>
        <fullName evidence="2">RNA 2',3'-cyclic phosphodiesterase</fullName>
        <shortName evidence="2">RNA 2',3'-CPDase</shortName>
        <ecNumber evidence="2">3.1.4.58</ecNumber>
    </recommendedName>
</protein>
<dbReference type="EMBL" id="LNYR01000048">
    <property type="protein sequence ID" value="KTD43377.1"/>
    <property type="molecule type" value="Genomic_DNA"/>
</dbReference>
<comment type="function">
    <text evidence="2">Hydrolyzes RNA 2',3'-cyclic phosphodiester to an RNA 2'-phosphomonoester.</text>
</comment>
<evidence type="ECO:0000313" key="4">
    <source>
        <dbReference type="EMBL" id="STY18260.1"/>
    </source>
</evidence>
<name>A0A378L2B7_9GAMM</name>
<evidence type="ECO:0000313" key="3">
    <source>
        <dbReference type="EMBL" id="KTD43377.1"/>
    </source>
</evidence>
<keyword evidence="5" id="KW-1185">Reference proteome</keyword>
<accession>A0A378L2B7</accession>
<evidence type="ECO:0000313" key="5">
    <source>
        <dbReference type="Proteomes" id="UP000054639"/>
    </source>
</evidence>
<dbReference type="EMBL" id="UGOW01000001">
    <property type="protein sequence ID" value="STY18260.1"/>
    <property type="molecule type" value="Genomic_DNA"/>
</dbReference>
<dbReference type="GO" id="GO:0016874">
    <property type="term" value="F:ligase activity"/>
    <property type="evidence" value="ECO:0007669"/>
    <property type="project" value="UniProtKB-KW"/>
</dbReference>
<keyword evidence="4" id="KW-0436">Ligase</keyword>
<dbReference type="RefSeq" id="WP_058475392.1">
    <property type="nucleotide sequence ID" value="NZ_CAAAIL010000020.1"/>
</dbReference>
<dbReference type="NCBIfam" id="TIGR02258">
    <property type="entry name" value="2_5_ligase"/>
    <property type="match status" value="1"/>
</dbReference>
<feature type="short sequence motif" description="HXTX 2" evidence="2">
    <location>
        <begin position="132"/>
        <end position="135"/>
    </location>
</feature>
<feature type="active site" description="Proton donor" evidence="2">
    <location>
        <position position="46"/>
    </location>
</feature>
<feature type="short sequence motif" description="HXTX 1" evidence="2">
    <location>
        <begin position="46"/>
        <end position="49"/>
    </location>
</feature>
<dbReference type="GO" id="GO:0004113">
    <property type="term" value="F:2',3'-cyclic-nucleotide 3'-phosphodiesterase activity"/>
    <property type="evidence" value="ECO:0007669"/>
    <property type="project" value="InterPro"/>
</dbReference>
<reference evidence="3 5" key="1">
    <citation type="submission" date="2015-11" db="EMBL/GenBank/DDBJ databases">
        <title>Genomic analysis of 38 Legionella species identifies large and diverse effector repertoires.</title>
        <authorList>
            <person name="Burstein D."/>
            <person name="Amaro F."/>
            <person name="Zusman T."/>
            <person name="Lifshitz Z."/>
            <person name="Cohen O."/>
            <person name="Gilbert J.A."/>
            <person name="Pupko T."/>
            <person name="Shuman H.A."/>
            <person name="Segal G."/>
        </authorList>
    </citation>
    <scope>NUCLEOTIDE SEQUENCE [LARGE SCALE GENOMIC DNA]</scope>
    <source>
        <strain evidence="3 5">ATCC 49507</strain>
    </source>
</reference>
<evidence type="ECO:0000256" key="2">
    <source>
        <dbReference type="HAMAP-Rule" id="MF_01940"/>
    </source>
</evidence>
<dbReference type="HAMAP" id="MF_01940">
    <property type="entry name" value="RNA_CPDase"/>
    <property type="match status" value="1"/>
</dbReference>
<comment type="similarity">
    <text evidence="2">Belongs to the 2H phosphoesterase superfamily. ThpR family.</text>
</comment>
<keyword evidence="1 2" id="KW-0378">Hydrolase</keyword>
<dbReference type="EC" id="3.1.4.58" evidence="2"/>
<dbReference type="Pfam" id="PF13563">
    <property type="entry name" value="2_5_RNA_ligase2"/>
    <property type="match status" value="1"/>
</dbReference>
<gene>
    <name evidence="3" type="ORF">Lqua_3278</name>
    <name evidence="4" type="ORF">NCTC12376_02078</name>
</gene>
<dbReference type="InterPro" id="IPR004175">
    <property type="entry name" value="RNA_CPDase"/>
</dbReference>
<feature type="active site" description="Proton acceptor" evidence="2">
    <location>
        <position position="132"/>
    </location>
</feature>
<evidence type="ECO:0000256" key="1">
    <source>
        <dbReference type="ARBA" id="ARBA00022801"/>
    </source>
</evidence>
<dbReference type="InterPro" id="IPR009097">
    <property type="entry name" value="Cyclic_Pdiesterase"/>
</dbReference>
<dbReference type="PANTHER" id="PTHR35561">
    <property type="entry name" value="RNA 2',3'-CYCLIC PHOSPHODIESTERASE"/>
    <property type="match status" value="1"/>
</dbReference>
<reference evidence="4 6" key="2">
    <citation type="submission" date="2018-06" db="EMBL/GenBank/DDBJ databases">
        <authorList>
            <consortium name="Pathogen Informatics"/>
            <person name="Doyle S."/>
        </authorList>
    </citation>
    <scope>NUCLEOTIDE SEQUENCE [LARGE SCALE GENOMIC DNA]</scope>
    <source>
        <strain evidence="4 6">NCTC12376</strain>
    </source>
</reference>